<comment type="caution">
    <text evidence="6">The sequence shown here is derived from an EMBL/GenBank/DDBJ whole genome shotgun (WGS) entry which is preliminary data.</text>
</comment>
<evidence type="ECO:0000256" key="1">
    <source>
        <dbReference type="ARBA" id="ARBA00022723"/>
    </source>
</evidence>
<dbReference type="InterPro" id="IPR002893">
    <property type="entry name" value="Znf_MYND"/>
</dbReference>
<feature type="compositionally biased region" description="Low complexity" evidence="4">
    <location>
        <begin position="479"/>
        <end position="488"/>
    </location>
</feature>
<sequence length="1138" mass="131600">MASWAQEVQDYQHERRVKVHPDLFKPRHVGSIRGENSKRERSYNPLLGRFLDEEREQKQRDFEEEAKRKYLNLARDVQLRKEAPFNLITHERKFEGLVAEAQDPGRPKEPKCPAPATAVDYNIISNLRFDEHHWAHPQQRPVVKDRIPKPRKIPAMLHKDFNILTNRYLEHHEEKLERDQELNLLEAAQKMRQTCPFNPVQQKFCDARLEERMRACQDALATEVKLRGEEAQPLSYRGNITNCYDMLSHKVTDPELMHYITRAEGGRKARFKTRFRFEDHVHRADVRQEDRVKRMKPMQIAHERFVTEMERGYDILTNEDFGRKKPTPRTKPLLTPWEKVLEGQTASAETDGSGSPVAGTTVAPVEVVSHGAKGMIEVDSLQVVYCSRSCQRAHWKNHKKDCEALALKVVSEVTVTMECPQFLGWLDSCLRIHRVPALLGGPPTGPLVLRSPAPCRRRAVETAGRAFLEGYERSMPSFQPAKAPAQEEAPPKRRPLSNRSGRTKPYLLRCQERAERRSKLRPGKGLSRRLQGVELYTLLEIQGVTDEGFPSMEEVKEAYKRLVLIHHPDKKASKSLAFQLIQEAYEYLSDPENKQMYDSTLPFDDSIPTRAELCSRGFFKSLEDVFRRNARFSEVSEVPLLGTVDEDVDRVHDFYEWWYHFESWRDVSPAYLEKHGLELEDIQDCPRHQRRGRQKRNEQIRKQFDAQERLRLMRLVDLAWQNDPRLHWVSLDAKSAVPAKTSTTQPRFKPRADTLNAVPKVTEEEKRKQEEAKRIAKGRRQQLRKLVESLGLLVSGVELERYCLKVPGDAEELEDLADEVQRLAELPAEEVTEELTETDEELNNKKKTEEAEVPSCTFCNGTGLNCVSKCTCMFCDGSGKQKVEEKVEAVEDTPQKEKRYRRKTPKQLAQEAIFEAMWASGMRPTETRHSPELRQERRERQEREREERRLRREQRQKEEKENEAKWKEALPKAEEPRSPKKRAKFAVPEAVEIQPKIVQEEDLRMEEAEAVLGSLEHDTNPETVDKIAKLTEFARVGIEGSTQVILASLIASNELRMLLAELEDRRVQEPDHYADEALLLLSECVAPFFALGLRPGTGAAKLPALLRNRVKRVRQALRDLVVGCDFLAILHGEKQLAI</sequence>
<dbReference type="Pfam" id="PF00226">
    <property type="entry name" value="DnaJ"/>
    <property type="match status" value="1"/>
</dbReference>
<keyword evidence="7" id="KW-1185">Reference proteome</keyword>
<dbReference type="Gene3D" id="6.10.140.2220">
    <property type="match status" value="1"/>
</dbReference>
<feature type="region of interest" description="Disordered" evidence="4">
    <location>
        <begin position="478"/>
        <end position="504"/>
    </location>
</feature>
<dbReference type="SMART" id="SM00271">
    <property type="entry name" value="DnaJ"/>
    <property type="match status" value="1"/>
</dbReference>
<dbReference type="SUPFAM" id="SSF46565">
    <property type="entry name" value="Chaperone J-domain"/>
    <property type="match status" value="1"/>
</dbReference>
<evidence type="ECO:0000256" key="2">
    <source>
        <dbReference type="ARBA" id="ARBA00022771"/>
    </source>
</evidence>
<gene>
    <name evidence="6" type="ORF">CCMP2556_LOCUS10913</name>
</gene>
<dbReference type="PROSITE" id="PS50076">
    <property type="entry name" value="DNAJ_2"/>
    <property type="match status" value="1"/>
</dbReference>
<keyword evidence="3" id="KW-0862">Zinc</keyword>
<evidence type="ECO:0000259" key="5">
    <source>
        <dbReference type="PROSITE" id="PS50076"/>
    </source>
</evidence>
<protein>
    <recommendedName>
        <fullName evidence="5">J domain-containing protein</fullName>
    </recommendedName>
</protein>
<feature type="domain" description="J" evidence="5">
    <location>
        <begin position="534"/>
        <end position="601"/>
    </location>
</feature>
<dbReference type="CDD" id="cd06257">
    <property type="entry name" value="DnaJ"/>
    <property type="match status" value="1"/>
</dbReference>
<feature type="compositionally biased region" description="Basic and acidic residues" evidence="4">
    <location>
        <begin position="886"/>
        <end position="897"/>
    </location>
</feature>
<evidence type="ECO:0000313" key="7">
    <source>
        <dbReference type="Proteomes" id="UP001642484"/>
    </source>
</evidence>
<dbReference type="Proteomes" id="UP001642484">
    <property type="component" value="Unassembled WGS sequence"/>
</dbReference>
<dbReference type="PROSITE" id="PS00636">
    <property type="entry name" value="DNAJ_1"/>
    <property type="match status" value="1"/>
</dbReference>
<dbReference type="InterPro" id="IPR018253">
    <property type="entry name" value="DnaJ_domain_CS"/>
</dbReference>
<evidence type="ECO:0000256" key="3">
    <source>
        <dbReference type="ARBA" id="ARBA00022833"/>
    </source>
</evidence>
<feature type="region of interest" description="Disordered" evidence="4">
    <location>
        <begin position="886"/>
        <end position="983"/>
    </location>
</feature>
<dbReference type="InterPro" id="IPR036869">
    <property type="entry name" value="J_dom_sf"/>
</dbReference>
<dbReference type="EMBL" id="CAXAMN010005136">
    <property type="protein sequence ID" value="CAK9012591.1"/>
    <property type="molecule type" value="Genomic_DNA"/>
</dbReference>
<dbReference type="InterPro" id="IPR044634">
    <property type="entry name" value="Zuotin/DnaJC2"/>
</dbReference>
<organism evidence="6 7">
    <name type="scientific">Durusdinium trenchii</name>
    <dbReference type="NCBI Taxonomy" id="1381693"/>
    <lineage>
        <taxon>Eukaryota</taxon>
        <taxon>Sar</taxon>
        <taxon>Alveolata</taxon>
        <taxon>Dinophyceae</taxon>
        <taxon>Suessiales</taxon>
        <taxon>Symbiodiniaceae</taxon>
        <taxon>Durusdinium</taxon>
    </lineage>
</organism>
<evidence type="ECO:0000313" key="6">
    <source>
        <dbReference type="EMBL" id="CAK9012591.1"/>
    </source>
</evidence>
<keyword evidence="2" id="KW-0863">Zinc-finger</keyword>
<dbReference type="Pfam" id="PF01753">
    <property type="entry name" value="zf-MYND"/>
    <property type="match status" value="1"/>
</dbReference>
<dbReference type="PANTHER" id="PTHR43999">
    <property type="entry name" value="DNAJ HOMOLOG SUBFAMILY C MEMBER 2"/>
    <property type="match status" value="1"/>
</dbReference>
<dbReference type="Gene3D" id="1.10.287.110">
    <property type="entry name" value="DnaJ domain"/>
    <property type="match status" value="1"/>
</dbReference>
<evidence type="ECO:0000256" key="4">
    <source>
        <dbReference type="SAM" id="MobiDB-lite"/>
    </source>
</evidence>
<keyword evidence="1" id="KW-0479">Metal-binding</keyword>
<dbReference type="Pfam" id="PF21884">
    <property type="entry name" value="ZUO1-like_ZHD"/>
    <property type="match status" value="1"/>
</dbReference>
<dbReference type="SUPFAM" id="SSF144232">
    <property type="entry name" value="HIT/MYND zinc finger-like"/>
    <property type="match status" value="1"/>
</dbReference>
<reference evidence="6 7" key="1">
    <citation type="submission" date="2024-02" db="EMBL/GenBank/DDBJ databases">
        <authorList>
            <person name="Chen Y."/>
            <person name="Shah S."/>
            <person name="Dougan E. K."/>
            <person name="Thang M."/>
            <person name="Chan C."/>
        </authorList>
    </citation>
    <scope>NUCLEOTIDE SEQUENCE [LARGE SCALE GENOMIC DNA]</scope>
</reference>
<accession>A0ABP0JE70</accession>
<name>A0ABP0JE70_9DINO</name>
<dbReference type="InterPro" id="IPR054076">
    <property type="entry name" value="ZUO1-like_ZHD"/>
</dbReference>
<proteinExistence type="predicted"/>
<dbReference type="PANTHER" id="PTHR43999:SF3">
    <property type="entry name" value="TRANSCRIPTION FACTOR MAMYB"/>
    <property type="match status" value="1"/>
</dbReference>
<dbReference type="InterPro" id="IPR001623">
    <property type="entry name" value="DnaJ_domain"/>
</dbReference>
<feature type="compositionally biased region" description="Basic and acidic residues" evidence="4">
    <location>
        <begin position="925"/>
        <end position="978"/>
    </location>
</feature>